<dbReference type="GO" id="GO:0006753">
    <property type="term" value="P:nucleoside phosphate metabolic process"/>
    <property type="evidence" value="ECO:0007669"/>
    <property type="project" value="TreeGrafter"/>
</dbReference>
<reference evidence="16 17" key="1">
    <citation type="journal article" date="2017" name="Int. J. Syst. Evol. Microbiol.">
        <title>Gemmobacter straminiformis sp. nov., isolated from an artificial fountain.</title>
        <authorList>
            <person name="Kang J.Y."/>
            <person name="Kim M.J."/>
            <person name="Chun J."/>
            <person name="Son K.P."/>
            <person name="Jahng K.Y."/>
        </authorList>
    </citation>
    <scope>NUCLEOTIDE SEQUENCE [LARGE SCALE GENOMIC DNA]</scope>
    <source>
        <strain evidence="16 17">CAM-8</strain>
    </source>
</reference>
<keyword evidence="17" id="KW-1185">Reference proteome</keyword>
<dbReference type="SUPFAM" id="SSF55811">
    <property type="entry name" value="Nudix"/>
    <property type="match status" value="1"/>
</dbReference>
<gene>
    <name evidence="16" type="ORF">H7F16_17850</name>
</gene>
<evidence type="ECO:0000313" key="17">
    <source>
        <dbReference type="Proteomes" id="UP000555411"/>
    </source>
</evidence>
<dbReference type="GO" id="GO:0019693">
    <property type="term" value="P:ribose phosphate metabolic process"/>
    <property type="evidence" value="ECO:0007669"/>
    <property type="project" value="TreeGrafter"/>
</dbReference>
<dbReference type="CDD" id="cd24155">
    <property type="entry name" value="NUDIX_ADPRase"/>
    <property type="match status" value="1"/>
</dbReference>
<comment type="caution">
    <text evidence="16">The sequence shown here is derived from an EMBL/GenBank/DDBJ whole genome shotgun (WGS) entry which is preliminary data.</text>
</comment>
<evidence type="ECO:0000256" key="3">
    <source>
        <dbReference type="ARBA" id="ARBA00012453"/>
    </source>
</evidence>
<evidence type="ECO:0000256" key="14">
    <source>
        <dbReference type="PIRSR" id="PIRSR604385-3"/>
    </source>
</evidence>
<dbReference type="GO" id="GO:0047631">
    <property type="term" value="F:ADP-ribose diphosphatase activity"/>
    <property type="evidence" value="ECO:0007669"/>
    <property type="project" value="UniProtKB-EC"/>
</dbReference>
<organism evidence="16 17">
    <name type="scientific">Paragemmobacter straminiformis</name>
    <dbReference type="NCBI Taxonomy" id="2045119"/>
    <lineage>
        <taxon>Bacteria</taxon>
        <taxon>Pseudomonadati</taxon>
        <taxon>Pseudomonadota</taxon>
        <taxon>Alphaproteobacteria</taxon>
        <taxon>Rhodobacterales</taxon>
        <taxon>Paracoccaceae</taxon>
        <taxon>Paragemmobacter</taxon>
    </lineage>
</organism>
<dbReference type="PANTHER" id="PTHR11839:SF5">
    <property type="entry name" value="ADP-RIBOSE PYROPHOSPHATASE"/>
    <property type="match status" value="1"/>
</dbReference>
<comment type="cofactor">
    <cofactor evidence="1 13">
        <name>Mg(2+)</name>
        <dbReference type="ChEBI" id="CHEBI:18420"/>
    </cofactor>
</comment>
<evidence type="ECO:0000256" key="2">
    <source>
        <dbReference type="ARBA" id="ARBA00007482"/>
    </source>
</evidence>
<dbReference type="GO" id="GO:0046872">
    <property type="term" value="F:metal ion binding"/>
    <property type="evidence" value="ECO:0007669"/>
    <property type="project" value="UniProtKB-KW"/>
</dbReference>
<dbReference type="SUPFAM" id="SSF110857">
    <property type="entry name" value="Gamma-glutamyl cyclotransferase-like"/>
    <property type="match status" value="1"/>
</dbReference>
<evidence type="ECO:0000256" key="12">
    <source>
        <dbReference type="ARBA" id="ARBA00049546"/>
    </source>
</evidence>
<dbReference type="InterPro" id="IPR000086">
    <property type="entry name" value="NUDIX_hydrolase_dom"/>
</dbReference>
<dbReference type="EC" id="3.6.1.13" evidence="3"/>
<evidence type="ECO:0000259" key="15">
    <source>
        <dbReference type="PROSITE" id="PS51462"/>
    </source>
</evidence>
<evidence type="ECO:0000256" key="1">
    <source>
        <dbReference type="ARBA" id="ARBA00001946"/>
    </source>
</evidence>
<feature type="domain" description="Nudix hydrolase" evidence="15">
    <location>
        <begin position="243"/>
        <end position="383"/>
    </location>
</feature>
<comment type="catalytic activity">
    <reaction evidence="12">
        <text>ADP-D-ribose + H2O = D-ribose 5-phosphate + AMP + 2 H(+)</text>
        <dbReference type="Rhea" id="RHEA:10412"/>
        <dbReference type="ChEBI" id="CHEBI:15377"/>
        <dbReference type="ChEBI" id="CHEBI:15378"/>
        <dbReference type="ChEBI" id="CHEBI:57967"/>
        <dbReference type="ChEBI" id="CHEBI:78346"/>
        <dbReference type="ChEBI" id="CHEBI:456215"/>
        <dbReference type="EC" id="3.6.1.13"/>
    </reaction>
</comment>
<protein>
    <recommendedName>
        <fullName evidence="4">ADP-ribose pyrophosphatase</fullName>
        <ecNumber evidence="3">3.6.1.13</ecNumber>
    </recommendedName>
    <alternativeName>
        <fullName evidence="9">ADP-ribose diphosphatase</fullName>
    </alternativeName>
    <alternativeName>
        <fullName evidence="11">ADP-ribose phosphohydrolase</fullName>
    </alternativeName>
    <alternativeName>
        <fullName evidence="10">Adenosine diphosphoribose pyrophosphatase</fullName>
    </alternativeName>
</protein>
<dbReference type="GO" id="GO:0019144">
    <property type="term" value="F:ADP-sugar diphosphatase activity"/>
    <property type="evidence" value="ECO:0007669"/>
    <property type="project" value="TreeGrafter"/>
</dbReference>
<dbReference type="Pfam" id="PF00293">
    <property type="entry name" value="NUDIX"/>
    <property type="match status" value="1"/>
</dbReference>
<comment type="function">
    <text evidence="8">Acts on ADP-mannose and ADP-glucose as well as ADP-ribose. Prevents glycogen biosynthesis. The reaction catalyzed by this enzyme is a limiting step of the gluconeogenic process.</text>
</comment>
<feature type="binding site" evidence="13">
    <location>
        <position position="301"/>
    </location>
    <ligand>
        <name>Mg(2+)</name>
        <dbReference type="ChEBI" id="CHEBI:18420"/>
        <label>1</label>
    </ligand>
</feature>
<keyword evidence="7 13" id="KW-0460">Magnesium</keyword>
<proteinExistence type="inferred from homology"/>
<comment type="similarity">
    <text evidence="2">Belongs to the Nudix hydrolase family. NudF subfamily.</text>
</comment>
<dbReference type="Pfam" id="PF06094">
    <property type="entry name" value="GGACT"/>
    <property type="match status" value="1"/>
</dbReference>
<sequence length="397" mass="42196">MRVDDGLRALPDLAWGGRHAVRCDDRGGRTALEVSGEIFVYGTLCHAPLLAVVLGREARPAAAWVAGAVVRAGPCAALVSGEGRVAGKLLVGLTPAEVERVAYYAAVLGQGVVLCRAETDAGQCDAVLYTCGSGDGAWQFDLWAERFGAIAVATARDVMALQGQVPAAQVARRYGQMLVRGAARVRSADAGPVTLRRSQRAGDVAVAASVTPYAHFFAVEEQDLSFRRFDGSMGPTVNRAAFVMGDAVTVLPYDPVRDRVLLVEQFRAGPHMRGAVECWSLEAIAGRVDPGETPEEAARREAVEEAGLELGAMEYVAGYYPSPGAVTEYLYSYVALADLPDGAAGVFGVEGEAEDIRGHLVGFARFMELVASGEVDNAPLMLTALWLQRERGRLRQG</sequence>
<feature type="binding site" evidence="13">
    <location>
        <position position="354"/>
    </location>
    <ligand>
        <name>Mg(2+)</name>
        <dbReference type="ChEBI" id="CHEBI:18420"/>
        <label>1</label>
    </ligand>
</feature>
<feature type="binding site" evidence="13">
    <location>
        <position position="305"/>
    </location>
    <ligand>
        <name>Mg(2+)</name>
        <dbReference type="ChEBI" id="CHEBI:18420"/>
        <label>1</label>
    </ligand>
</feature>
<evidence type="ECO:0000256" key="13">
    <source>
        <dbReference type="PIRSR" id="PIRSR604385-2"/>
    </source>
</evidence>
<dbReference type="NCBIfam" id="TIGR00052">
    <property type="entry name" value="nudix-type nucleoside diphosphatase, YffH/AdpP family"/>
    <property type="match status" value="1"/>
</dbReference>
<dbReference type="EMBL" id="JACLQD010000006">
    <property type="protein sequence ID" value="MBC2837387.1"/>
    <property type="molecule type" value="Genomic_DNA"/>
</dbReference>
<dbReference type="Gene3D" id="3.10.490.10">
    <property type="entry name" value="Gamma-glutamyl cyclotransferase-like"/>
    <property type="match status" value="1"/>
</dbReference>
<accession>A0A842IDS8</accession>
<keyword evidence="6" id="KW-0378">Hydrolase</keyword>
<evidence type="ECO:0000256" key="11">
    <source>
        <dbReference type="ARBA" id="ARBA00033056"/>
    </source>
</evidence>
<dbReference type="InterPro" id="IPR036568">
    <property type="entry name" value="GGCT-like_sf"/>
</dbReference>
<dbReference type="GO" id="GO:0005829">
    <property type="term" value="C:cytosol"/>
    <property type="evidence" value="ECO:0007669"/>
    <property type="project" value="TreeGrafter"/>
</dbReference>
<evidence type="ECO:0000256" key="4">
    <source>
        <dbReference type="ARBA" id="ARBA00013297"/>
    </source>
</evidence>
<dbReference type="InterPro" id="IPR009288">
    <property type="entry name" value="AIG2-like_dom"/>
</dbReference>
<dbReference type="InterPro" id="IPR015797">
    <property type="entry name" value="NUDIX_hydrolase-like_dom_sf"/>
</dbReference>
<dbReference type="Proteomes" id="UP000555411">
    <property type="component" value="Unassembled WGS sequence"/>
</dbReference>
<dbReference type="AlphaFoldDB" id="A0A842IDS8"/>
<dbReference type="InterPro" id="IPR020084">
    <property type="entry name" value="NUDIX_hydrolase_CS"/>
</dbReference>
<evidence type="ECO:0000256" key="9">
    <source>
        <dbReference type="ARBA" id="ARBA00030162"/>
    </source>
</evidence>
<feature type="short sequence motif" description="Nudix box" evidence="14">
    <location>
        <begin position="286"/>
        <end position="308"/>
    </location>
</feature>
<keyword evidence="5 13" id="KW-0479">Metal-binding</keyword>
<name>A0A842IDS8_9RHOB</name>
<evidence type="ECO:0000256" key="10">
    <source>
        <dbReference type="ARBA" id="ARBA00030308"/>
    </source>
</evidence>
<dbReference type="Gene3D" id="3.90.79.10">
    <property type="entry name" value="Nucleoside Triphosphate Pyrophosphohydrolase"/>
    <property type="match status" value="1"/>
</dbReference>
<evidence type="ECO:0000256" key="6">
    <source>
        <dbReference type="ARBA" id="ARBA00022801"/>
    </source>
</evidence>
<evidence type="ECO:0000256" key="8">
    <source>
        <dbReference type="ARBA" id="ARBA00025164"/>
    </source>
</evidence>
<dbReference type="PROSITE" id="PS00893">
    <property type="entry name" value="NUDIX_BOX"/>
    <property type="match status" value="1"/>
</dbReference>
<dbReference type="InterPro" id="IPR004385">
    <property type="entry name" value="NDP_pyrophosphatase"/>
</dbReference>
<evidence type="ECO:0000256" key="7">
    <source>
        <dbReference type="ARBA" id="ARBA00022842"/>
    </source>
</evidence>
<dbReference type="PROSITE" id="PS51462">
    <property type="entry name" value="NUDIX"/>
    <property type="match status" value="1"/>
</dbReference>
<feature type="binding site" evidence="13">
    <location>
        <position position="285"/>
    </location>
    <ligand>
        <name>Mg(2+)</name>
        <dbReference type="ChEBI" id="CHEBI:18420"/>
        <label>1</label>
    </ligand>
</feature>
<evidence type="ECO:0000256" key="5">
    <source>
        <dbReference type="ARBA" id="ARBA00022723"/>
    </source>
</evidence>
<dbReference type="PANTHER" id="PTHR11839">
    <property type="entry name" value="UDP/ADP-SUGAR PYROPHOSPHATASE"/>
    <property type="match status" value="1"/>
</dbReference>
<evidence type="ECO:0000313" key="16">
    <source>
        <dbReference type="EMBL" id="MBC2837387.1"/>
    </source>
</evidence>